<dbReference type="AlphaFoldDB" id="A0A1M5SJZ4"/>
<dbReference type="STRING" id="1123350.SAMN02744040_01789"/>
<keyword evidence="1" id="KW-0805">Transcription regulation</keyword>
<dbReference type="Pfam" id="PF00027">
    <property type="entry name" value="cNMP_binding"/>
    <property type="match status" value="1"/>
</dbReference>
<dbReference type="PROSITE" id="PS51063">
    <property type="entry name" value="HTH_CRP_2"/>
    <property type="match status" value="1"/>
</dbReference>
<dbReference type="EMBL" id="FQXH01000021">
    <property type="protein sequence ID" value="SHH38785.1"/>
    <property type="molecule type" value="Genomic_DNA"/>
</dbReference>
<dbReference type="InterPro" id="IPR014710">
    <property type="entry name" value="RmlC-like_jellyroll"/>
</dbReference>
<dbReference type="InterPro" id="IPR000595">
    <property type="entry name" value="cNMP-bd_dom"/>
</dbReference>
<evidence type="ECO:0000259" key="5">
    <source>
        <dbReference type="PROSITE" id="PS51063"/>
    </source>
</evidence>
<dbReference type="GO" id="GO:0003677">
    <property type="term" value="F:DNA binding"/>
    <property type="evidence" value="ECO:0007669"/>
    <property type="project" value="UniProtKB-KW"/>
</dbReference>
<sequence>MYTKWLNKLKNVKLFENIELDELNRMLICLKPKIAYYKKKEYITIAENEFTGIGIVIQGEVVVTKENAAGDRVIMAKLKENSIFGEVIAFSNDDKWPVTVIASTDCIVLFFTPNKILGNCPKMCIGHKLLIQNMLKIVSQKALELNRKIEYLSMKSIRSKISAYLLEQYSIVGRNKFTVPLKRHELAEFLNVSRPSLSREIIKMKEEGIIDFYKSSFEIIDVDLLKSNV</sequence>
<dbReference type="Gene3D" id="2.60.120.10">
    <property type="entry name" value="Jelly Rolls"/>
    <property type="match status" value="1"/>
</dbReference>
<dbReference type="InterPro" id="IPR036390">
    <property type="entry name" value="WH_DNA-bd_sf"/>
</dbReference>
<dbReference type="OrthoDB" id="3176638at2"/>
<gene>
    <name evidence="6" type="ORF">SAMN02744040_01789</name>
</gene>
<dbReference type="Pfam" id="PF13545">
    <property type="entry name" value="HTH_Crp_2"/>
    <property type="match status" value="1"/>
</dbReference>
<dbReference type="InterPro" id="IPR050397">
    <property type="entry name" value="Env_Response_Regulators"/>
</dbReference>
<dbReference type="InterPro" id="IPR018490">
    <property type="entry name" value="cNMP-bd_dom_sf"/>
</dbReference>
<dbReference type="SUPFAM" id="SSF51206">
    <property type="entry name" value="cAMP-binding domain-like"/>
    <property type="match status" value="1"/>
</dbReference>
<dbReference type="SUPFAM" id="SSF46785">
    <property type="entry name" value="Winged helix' DNA-binding domain"/>
    <property type="match status" value="1"/>
</dbReference>
<feature type="domain" description="HTH crp-type" evidence="5">
    <location>
        <begin position="155"/>
        <end position="223"/>
    </location>
</feature>
<evidence type="ECO:0000256" key="2">
    <source>
        <dbReference type="ARBA" id="ARBA00023125"/>
    </source>
</evidence>
<reference evidence="7" key="1">
    <citation type="submission" date="2016-11" db="EMBL/GenBank/DDBJ databases">
        <authorList>
            <person name="Varghese N."/>
            <person name="Submissions S."/>
        </authorList>
    </citation>
    <scope>NUCLEOTIDE SEQUENCE [LARGE SCALE GENOMIC DNA]</scope>
    <source>
        <strain evidence="7">DSM 15285</strain>
    </source>
</reference>
<evidence type="ECO:0000259" key="4">
    <source>
        <dbReference type="PROSITE" id="PS50042"/>
    </source>
</evidence>
<dbReference type="GO" id="GO:0005829">
    <property type="term" value="C:cytosol"/>
    <property type="evidence" value="ECO:0007669"/>
    <property type="project" value="TreeGrafter"/>
</dbReference>
<proteinExistence type="predicted"/>
<evidence type="ECO:0000313" key="7">
    <source>
        <dbReference type="Proteomes" id="UP000242520"/>
    </source>
</evidence>
<dbReference type="InterPro" id="IPR012318">
    <property type="entry name" value="HTH_CRP"/>
</dbReference>
<evidence type="ECO:0000256" key="1">
    <source>
        <dbReference type="ARBA" id="ARBA00023015"/>
    </source>
</evidence>
<dbReference type="RefSeq" id="WP_072725677.1">
    <property type="nucleotide sequence ID" value="NZ_FQXH01000021.1"/>
</dbReference>
<dbReference type="Proteomes" id="UP000242520">
    <property type="component" value="Unassembled WGS sequence"/>
</dbReference>
<accession>A0A1M5SJZ4</accession>
<dbReference type="PANTHER" id="PTHR24567">
    <property type="entry name" value="CRP FAMILY TRANSCRIPTIONAL REGULATORY PROTEIN"/>
    <property type="match status" value="1"/>
</dbReference>
<keyword evidence="7" id="KW-1185">Reference proteome</keyword>
<keyword evidence="2" id="KW-0238">DNA-binding</keyword>
<evidence type="ECO:0000313" key="6">
    <source>
        <dbReference type="EMBL" id="SHH38785.1"/>
    </source>
</evidence>
<dbReference type="SMART" id="SM00419">
    <property type="entry name" value="HTH_CRP"/>
    <property type="match status" value="1"/>
</dbReference>
<dbReference type="PANTHER" id="PTHR24567:SF58">
    <property type="entry name" value="CYCLIC AMP-BINDING REGULATORY PROTEIN"/>
    <property type="match status" value="1"/>
</dbReference>
<dbReference type="GO" id="GO:0016301">
    <property type="term" value="F:kinase activity"/>
    <property type="evidence" value="ECO:0007669"/>
    <property type="project" value="UniProtKB-KW"/>
</dbReference>
<dbReference type="SMART" id="SM00100">
    <property type="entry name" value="cNMP"/>
    <property type="match status" value="1"/>
</dbReference>
<organism evidence="6 7">
    <name type="scientific">Tepidibacter thalassicus DSM 15285</name>
    <dbReference type="NCBI Taxonomy" id="1123350"/>
    <lineage>
        <taxon>Bacteria</taxon>
        <taxon>Bacillati</taxon>
        <taxon>Bacillota</taxon>
        <taxon>Clostridia</taxon>
        <taxon>Peptostreptococcales</taxon>
        <taxon>Peptostreptococcaceae</taxon>
        <taxon>Tepidibacter</taxon>
    </lineage>
</organism>
<protein>
    <submittedName>
        <fullName evidence="6">cAMP-binding domain of CRP or a regulatory subunit of cAMP-dependent protein kinases</fullName>
    </submittedName>
</protein>
<dbReference type="GO" id="GO:0003700">
    <property type="term" value="F:DNA-binding transcription factor activity"/>
    <property type="evidence" value="ECO:0007669"/>
    <property type="project" value="TreeGrafter"/>
</dbReference>
<feature type="domain" description="Cyclic nucleotide-binding" evidence="4">
    <location>
        <begin position="14"/>
        <end position="106"/>
    </location>
</feature>
<name>A0A1M5SJZ4_9FIRM</name>
<dbReference type="CDD" id="cd00038">
    <property type="entry name" value="CAP_ED"/>
    <property type="match status" value="1"/>
</dbReference>
<keyword evidence="3" id="KW-0804">Transcription</keyword>
<evidence type="ECO:0000256" key="3">
    <source>
        <dbReference type="ARBA" id="ARBA00023163"/>
    </source>
</evidence>
<keyword evidence="6" id="KW-0418">Kinase</keyword>
<keyword evidence="6" id="KW-0808">Transferase</keyword>
<dbReference type="PROSITE" id="PS50042">
    <property type="entry name" value="CNMP_BINDING_3"/>
    <property type="match status" value="1"/>
</dbReference>